<dbReference type="PROSITE" id="PS00688">
    <property type="entry name" value="SIGMA54_INTERACT_3"/>
    <property type="match status" value="1"/>
</dbReference>
<dbReference type="GO" id="GO:0043565">
    <property type="term" value="F:sequence-specific DNA binding"/>
    <property type="evidence" value="ECO:0007669"/>
    <property type="project" value="InterPro"/>
</dbReference>
<dbReference type="InterPro" id="IPR025662">
    <property type="entry name" value="Sigma_54_int_dom_ATP-bd_1"/>
</dbReference>
<keyword evidence="4" id="KW-0804">Transcription</keyword>
<evidence type="ECO:0000313" key="9">
    <source>
        <dbReference type="Proteomes" id="UP000632828"/>
    </source>
</evidence>
<dbReference type="PROSITE" id="PS00675">
    <property type="entry name" value="SIGMA54_INTERACT_1"/>
    <property type="match status" value="1"/>
</dbReference>
<dbReference type="InterPro" id="IPR011006">
    <property type="entry name" value="CheY-like_superfamily"/>
</dbReference>
<evidence type="ECO:0000256" key="3">
    <source>
        <dbReference type="ARBA" id="ARBA00023015"/>
    </source>
</evidence>
<dbReference type="InterPro" id="IPR009057">
    <property type="entry name" value="Homeodomain-like_sf"/>
</dbReference>
<dbReference type="Gene3D" id="1.10.8.60">
    <property type="match status" value="1"/>
</dbReference>
<sequence>MNDLLIVDDSPEIRKQLKWGLAKDYRIHLAESVTEALSLFDQHQPQVVSLDLGLPPDVDGATEGLRCLEEILKKKPDAKVIVLSGNEDHKNALAAVDMGAYDFYHKPIDLNEIRIILERAFHLATLEEENRRLHLSAQQSGNDYSGIIGQCPAMLEVFATIKKVASINVPVLILGESGTGKEVVAQAIHQRGIRQGKPFIAINCGAIPENLLESELFGHEKGSFTGAGNRVQGKVEYAQDGTLFLDEIGEMPPLLQVKILRFLQEKVIQRVGGREDIPLDTRIIAATNTDITQAISQGDFREDLYYRIGVITISLPPLRERGDDIELLANYFLRRFGQEYGKKIRGFSMAARNGLLAYDWPGNVRELENKIKRAIIMADQPMIAAADLGFESDEKVDAAVTDCDQEEKAIPQELLQPVRGMTLKEARLQIEKTLLVQALEDSAGNIQQAAELLAVTRPTFYDLLKKHNLFMPGQG</sequence>
<name>A0A8J6QLI1_9BACT</name>
<dbReference type="Gene3D" id="3.40.50.300">
    <property type="entry name" value="P-loop containing nucleotide triphosphate hydrolases"/>
    <property type="match status" value="1"/>
</dbReference>
<dbReference type="InterPro" id="IPR003593">
    <property type="entry name" value="AAA+_ATPase"/>
</dbReference>
<dbReference type="InterPro" id="IPR027417">
    <property type="entry name" value="P-loop_NTPase"/>
</dbReference>
<accession>A0A8J6QLI1</accession>
<keyword evidence="5" id="KW-0597">Phosphoprotein</keyword>
<dbReference type="GO" id="GO:0006355">
    <property type="term" value="P:regulation of DNA-templated transcription"/>
    <property type="evidence" value="ECO:0007669"/>
    <property type="project" value="InterPro"/>
</dbReference>
<evidence type="ECO:0000256" key="1">
    <source>
        <dbReference type="ARBA" id="ARBA00022741"/>
    </source>
</evidence>
<dbReference type="PRINTS" id="PR01590">
    <property type="entry name" value="HTHFIS"/>
</dbReference>
<dbReference type="Gene3D" id="3.40.50.2300">
    <property type="match status" value="1"/>
</dbReference>
<dbReference type="PROSITE" id="PS50110">
    <property type="entry name" value="RESPONSE_REGULATORY"/>
    <property type="match status" value="1"/>
</dbReference>
<gene>
    <name evidence="8" type="primary">prsR</name>
    <name evidence="8" type="ORF">ICT70_00330</name>
</gene>
<dbReference type="InterPro" id="IPR002078">
    <property type="entry name" value="Sigma_54_int"/>
</dbReference>
<evidence type="ECO:0000259" key="7">
    <source>
        <dbReference type="PROSITE" id="PS50110"/>
    </source>
</evidence>
<dbReference type="SMART" id="SM00448">
    <property type="entry name" value="REC"/>
    <property type="match status" value="1"/>
</dbReference>
<dbReference type="SMART" id="SM00382">
    <property type="entry name" value="AAA"/>
    <property type="match status" value="1"/>
</dbReference>
<dbReference type="AlphaFoldDB" id="A0A8J6QLI1"/>
<dbReference type="SUPFAM" id="SSF46689">
    <property type="entry name" value="Homeodomain-like"/>
    <property type="match status" value="1"/>
</dbReference>
<proteinExistence type="predicted"/>
<dbReference type="InterPro" id="IPR001789">
    <property type="entry name" value="Sig_transdc_resp-reg_receiver"/>
</dbReference>
<evidence type="ECO:0000256" key="2">
    <source>
        <dbReference type="ARBA" id="ARBA00022840"/>
    </source>
</evidence>
<dbReference type="InterPro" id="IPR002197">
    <property type="entry name" value="HTH_Fis"/>
</dbReference>
<keyword evidence="1" id="KW-0547">Nucleotide-binding</keyword>
<dbReference type="GO" id="GO:0005524">
    <property type="term" value="F:ATP binding"/>
    <property type="evidence" value="ECO:0007669"/>
    <property type="project" value="UniProtKB-KW"/>
</dbReference>
<dbReference type="PANTHER" id="PTHR32071:SF113">
    <property type="entry name" value="ALGINATE BIOSYNTHESIS TRANSCRIPTIONAL REGULATORY PROTEIN ALGB"/>
    <property type="match status" value="1"/>
</dbReference>
<feature type="domain" description="Sigma-54 factor interaction" evidence="6">
    <location>
        <begin position="147"/>
        <end position="376"/>
    </location>
</feature>
<evidence type="ECO:0000259" key="6">
    <source>
        <dbReference type="PROSITE" id="PS50045"/>
    </source>
</evidence>
<keyword evidence="3" id="KW-0805">Transcription regulation</keyword>
<dbReference type="InterPro" id="IPR025944">
    <property type="entry name" value="Sigma_54_int_dom_CS"/>
</dbReference>
<dbReference type="InterPro" id="IPR058031">
    <property type="entry name" value="AAA_lid_NorR"/>
</dbReference>
<evidence type="ECO:0000256" key="5">
    <source>
        <dbReference type="PROSITE-ProRule" id="PRU00169"/>
    </source>
</evidence>
<dbReference type="InterPro" id="IPR014264">
    <property type="entry name" value="PEP-CTERM_resp_reg"/>
</dbReference>
<comment type="caution">
    <text evidence="8">The sequence shown here is derived from an EMBL/GenBank/DDBJ whole genome shotgun (WGS) entry which is preliminary data.</text>
</comment>
<dbReference type="Pfam" id="PF25601">
    <property type="entry name" value="AAA_lid_14"/>
    <property type="match status" value="1"/>
</dbReference>
<dbReference type="EMBL" id="JACWUN010000001">
    <property type="protein sequence ID" value="MBD1399113.1"/>
    <property type="molecule type" value="Genomic_DNA"/>
</dbReference>
<dbReference type="Pfam" id="PF00158">
    <property type="entry name" value="Sigma54_activat"/>
    <property type="match status" value="1"/>
</dbReference>
<keyword evidence="9" id="KW-1185">Reference proteome</keyword>
<organism evidence="8 9">
    <name type="scientific">Pelovirga terrestris</name>
    <dbReference type="NCBI Taxonomy" id="2771352"/>
    <lineage>
        <taxon>Bacteria</taxon>
        <taxon>Pseudomonadati</taxon>
        <taxon>Thermodesulfobacteriota</taxon>
        <taxon>Desulfuromonadia</taxon>
        <taxon>Geobacterales</taxon>
        <taxon>Geobacteraceae</taxon>
        <taxon>Pelovirga</taxon>
    </lineage>
</organism>
<dbReference type="PANTHER" id="PTHR32071">
    <property type="entry name" value="TRANSCRIPTIONAL REGULATORY PROTEIN"/>
    <property type="match status" value="1"/>
</dbReference>
<dbReference type="Pfam" id="PF00072">
    <property type="entry name" value="Response_reg"/>
    <property type="match status" value="1"/>
</dbReference>
<dbReference type="NCBIfam" id="TIGR02915">
    <property type="entry name" value="PEP_resp_reg"/>
    <property type="match status" value="1"/>
</dbReference>
<dbReference type="RefSeq" id="WP_191153392.1">
    <property type="nucleotide sequence ID" value="NZ_JACWUN010000001.1"/>
</dbReference>
<reference evidence="8" key="1">
    <citation type="submission" date="2020-09" db="EMBL/GenBank/DDBJ databases">
        <title>Pelobacter alkaliphilus sp. nov., a novel anaerobic arsenate-reducing bacterium from terrestrial mud volcano.</title>
        <authorList>
            <person name="Khomyakova M.A."/>
            <person name="Merkel A.Y."/>
            <person name="Slobodkin A.I."/>
        </authorList>
    </citation>
    <scope>NUCLEOTIDE SEQUENCE</scope>
    <source>
        <strain evidence="8">M08fum</strain>
    </source>
</reference>
<keyword evidence="2" id="KW-0067">ATP-binding</keyword>
<dbReference type="GO" id="GO:0000160">
    <property type="term" value="P:phosphorelay signal transduction system"/>
    <property type="evidence" value="ECO:0007669"/>
    <property type="project" value="InterPro"/>
</dbReference>
<dbReference type="Proteomes" id="UP000632828">
    <property type="component" value="Unassembled WGS sequence"/>
</dbReference>
<protein>
    <submittedName>
        <fullName evidence="8">PEP-CTERM-box response regulator transcription factor</fullName>
    </submittedName>
</protein>
<dbReference type="FunFam" id="3.40.50.300:FF:000006">
    <property type="entry name" value="DNA-binding transcriptional regulator NtrC"/>
    <property type="match status" value="1"/>
</dbReference>
<dbReference type="SUPFAM" id="SSF52172">
    <property type="entry name" value="CheY-like"/>
    <property type="match status" value="1"/>
</dbReference>
<dbReference type="SUPFAM" id="SSF52540">
    <property type="entry name" value="P-loop containing nucleoside triphosphate hydrolases"/>
    <property type="match status" value="1"/>
</dbReference>
<evidence type="ECO:0000313" key="8">
    <source>
        <dbReference type="EMBL" id="MBD1399113.1"/>
    </source>
</evidence>
<dbReference type="PROSITE" id="PS50045">
    <property type="entry name" value="SIGMA54_INTERACT_4"/>
    <property type="match status" value="1"/>
</dbReference>
<feature type="modified residue" description="4-aspartylphosphate" evidence="5">
    <location>
        <position position="51"/>
    </location>
</feature>
<dbReference type="CDD" id="cd00009">
    <property type="entry name" value="AAA"/>
    <property type="match status" value="1"/>
</dbReference>
<dbReference type="Pfam" id="PF02954">
    <property type="entry name" value="HTH_8"/>
    <property type="match status" value="1"/>
</dbReference>
<dbReference type="Gene3D" id="1.10.10.60">
    <property type="entry name" value="Homeodomain-like"/>
    <property type="match status" value="1"/>
</dbReference>
<feature type="domain" description="Response regulatory" evidence="7">
    <location>
        <begin position="3"/>
        <end position="121"/>
    </location>
</feature>
<evidence type="ECO:0000256" key="4">
    <source>
        <dbReference type="ARBA" id="ARBA00023163"/>
    </source>
</evidence>